<keyword evidence="2" id="KW-0732">Signal</keyword>
<evidence type="ECO:0000256" key="1">
    <source>
        <dbReference type="SAM" id="MobiDB-lite"/>
    </source>
</evidence>
<sequence>MLTSWLVLVASLLSAIVLADPKYQLHQKPQIDETGWWNDGKVIRVYYGKDLKAHAKHLRDSGFDNIAFTVAASQEEHDENRKEAMKLIGDSSTGEARDEKPPAMLSYRPQYQASLRYVPKSESDIEGFLWSSVKGSKDALDNKYGTGQQIIMVVNTALDNESTTGHTRSGGRFRKGSQSPQRPSTPARRPPTPPRRSSSPGPHLSKRQSNKLAMYLLLRRAAQESLS</sequence>
<name>A0A8H3FCN6_9LECA</name>
<dbReference type="EMBL" id="CAJPDQ010000016">
    <property type="protein sequence ID" value="CAF9921134.1"/>
    <property type="molecule type" value="Genomic_DNA"/>
</dbReference>
<comment type="caution">
    <text evidence="3">The sequence shown here is derived from an EMBL/GenBank/DDBJ whole genome shotgun (WGS) entry which is preliminary data.</text>
</comment>
<evidence type="ECO:0000256" key="2">
    <source>
        <dbReference type="SAM" id="SignalP"/>
    </source>
</evidence>
<dbReference type="AlphaFoldDB" id="A0A8H3FCN6"/>
<keyword evidence="4" id="KW-1185">Reference proteome</keyword>
<dbReference type="Proteomes" id="UP000664169">
    <property type="component" value="Unassembled WGS sequence"/>
</dbReference>
<reference evidence="3" key="1">
    <citation type="submission" date="2021-03" db="EMBL/GenBank/DDBJ databases">
        <authorList>
            <person name="Tagirdzhanova G."/>
        </authorList>
    </citation>
    <scope>NUCLEOTIDE SEQUENCE</scope>
</reference>
<protein>
    <submittedName>
        <fullName evidence="3">Uncharacterized protein</fullName>
    </submittedName>
</protein>
<evidence type="ECO:0000313" key="4">
    <source>
        <dbReference type="Proteomes" id="UP000664169"/>
    </source>
</evidence>
<feature type="compositionally biased region" description="Low complexity" evidence="1">
    <location>
        <begin position="177"/>
        <end position="187"/>
    </location>
</feature>
<organism evidence="3 4">
    <name type="scientific">Gomphillus americanus</name>
    <dbReference type="NCBI Taxonomy" id="1940652"/>
    <lineage>
        <taxon>Eukaryota</taxon>
        <taxon>Fungi</taxon>
        <taxon>Dikarya</taxon>
        <taxon>Ascomycota</taxon>
        <taxon>Pezizomycotina</taxon>
        <taxon>Lecanoromycetes</taxon>
        <taxon>OSLEUM clade</taxon>
        <taxon>Ostropomycetidae</taxon>
        <taxon>Ostropales</taxon>
        <taxon>Graphidaceae</taxon>
        <taxon>Gomphilloideae</taxon>
        <taxon>Gomphillus</taxon>
    </lineage>
</organism>
<gene>
    <name evidence="3" type="ORF">GOMPHAMPRED_002239</name>
</gene>
<feature type="region of interest" description="Disordered" evidence="1">
    <location>
        <begin position="161"/>
        <end position="211"/>
    </location>
</feature>
<accession>A0A8H3FCN6</accession>
<feature type="chain" id="PRO_5034633901" evidence="2">
    <location>
        <begin position="20"/>
        <end position="227"/>
    </location>
</feature>
<evidence type="ECO:0000313" key="3">
    <source>
        <dbReference type="EMBL" id="CAF9921134.1"/>
    </source>
</evidence>
<feature type="signal peptide" evidence="2">
    <location>
        <begin position="1"/>
        <end position="19"/>
    </location>
</feature>
<proteinExistence type="predicted"/>